<dbReference type="Proteomes" id="UP000625316">
    <property type="component" value="Unassembled WGS sequence"/>
</dbReference>
<reference evidence="2" key="1">
    <citation type="submission" date="2020-10" db="EMBL/GenBank/DDBJ databases">
        <authorList>
            <person name="Castelo-Branco R."/>
            <person name="Eusebio N."/>
            <person name="Adriana R."/>
            <person name="Vieira A."/>
            <person name="Brugerolle De Fraissinette N."/>
            <person name="Rezende De Castro R."/>
            <person name="Schneider M.P."/>
            <person name="Vasconcelos V."/>
            <person name="Leao P.N."/>
        </authorList>
    </citation>
    <scope>NUCLEOTIDE SEQUENCE</scope>
    <source>
        <strain evidence="2">LEGE 11480</strain>
    </source>
</reference>
<comment type="caution">
    <text evidence="2">The sequence shown here is derived from an EMBL/GenBank/DDBJ whole genome shotgun (WGS) entry which is preliminary data.</text>
</comment>
<gene>
    <name evidence="2" type="ORF">IQ266_07140</name>
</gene>
<proteinExistence type="predicted"/>
<dbReference type="CDD" id="cd00761">
    <property type="entry name" value="Glyco_tranf_GTA_type"/>
    <property type="match status" value="1"/>
</dbReference>
<sequence>MNPRISLCICTYNRPVDLDKCLSSVYAAHPRPNEVIVSDDSADAQPAQAVVARYPGVIYQRGPSQGLGANRNACLRAVTQDYVLFIDDDVCVEPDFFARAVSVLASLPERTIVTGYELNHRSEPVCKVTPHNPDFWGFQHVLPLGDYHALVINSTFFPAALFESIKFDEKLRYGSDEIDVARHAISCGYRIQYSEDLYVHHYPSPVNRDEYQSYTEASRLYATFKAYWHYEKAIVKSSIFLLLAPPKLCLALVRRTGFRGCYAAFKSTSLALRYIMTP</sequence>
<dbReference type="PANTHER" id="PTHR43685">
    <property type="entry name" value="GLYCOSYLTRANSFERASE"/>
    <property type="match status" value="1"/>
</dbReference>
<dbReference type="Gene3D" id="3.90.550.10">
    <property type="entry name" value="Spore Coat Polysaccharide Biosynthesis Protein SpsA, Chain A"/>
    <property type="match status" value="1"/>
</dbReference>
<dbReference type="EMBL" id="JADEXQ010000017">
    <property type="protein sequence ID" value="MBE9029537.1"/>
    <property type="molecule type" value="Genomic_DNA"/>
</dbReference>
<dbReference type="AlphaFoldDB" id="A0A928Z2Z1"/>
<keyword evidence="3" id="KW-1185">Reference proteome</keyword>
<feature type="domain" description="Glycosyltransferase 2-like" evidence="1">
    <location>
        <begin position="6"/>
        <end position="109"/>
    </location>
</feature>
<dbReference type="Pfam" id="PF00535">
    <property type="entry name" value="Glycos_transf_2"/>
    <property type="match status" value="1"/>
</dbReference>
<organism evidence="2 3">
    <name type="scientific">Romeriopsis navalis LEGE 11480</name>
    <dbReference type="NCBI Taxonomy" id="2777977"/>
    <lineage>
        <taxon>Bacteria</taxon>
        <taxon>Bacillati</taxon>
        <taxon>Cyanobacteriota</taxon>
        <taxon>Cyanophyceae</taxon>
        <taxon>Leptolyngbyales</taxon>
        <taxon>Leptolyngbyaceae</taxon>
        <taxon>Romeriopsis</taxon>
        <taxon>Romeriopsis navalis</taxon>
    </lineage>
</organism>
<dbReference type="RefSeq" id="WP_264324355.1">
    <property type="nucleotide sequence ID" value="NZ_JADEXQ010000017.1"/>
</dbReference>
<dbReference type="InterPro" id="IPR050834">
    <property type="entry name" value="Glycosyltransf_2"/>
</dbReference>
<dbReference type="PANTHER" id="PTHR43685:SF2">
    <property type="entry name" value="GLYCOSYLTRANSFERASE 2-LIKE DOMAIN-CONTAINING PROTEIN"/>
    <property type="match status" value="1"/>
</dbReference>
<dbReference type="SUPFAM" id="SSF53448">
    <property type="entry name" value="Nucleotide-diphospho-sugar transferases"/>
    <property type="match status" value="1"/>
</dbReference>
<dbReference type="InterPro" id="IPR001173">
    <property type="entry name" value="Glyco_trans_2-like"/>
</dbReference>
<dbReference type="InterPro" id="IPR029044">
    <property type="entry name" value="Nucleotide-diphossugar_trans"/>
</dbReference>
<accession>A0A928Z2Z1</accession>
<evidence type="ECO:0000313" key="3">
    <source>
        <dbReference type="Proteomes" id="UP000625316"/>
    </source>
</evidence>
<evidence type="ECO:0000313" key="2">
    <source>
        <dbReference type="EMBL" id="MBE9029537.1"/>
    </source>
</evidence>
<name>A0A928Z2Z1_9CYAN</name>
<evidence type="ECO:0000259" key="1">
    <source>
        <dbReference type="Pfam" id="PF00535"/>
    </source>
</evidence>
<protein>
    <submittedName>
        <fullName evidence="2">Glycosyltransferase family 2 protein</fullName>
    </submittedName>
</protein>